<dbReference type="InterPro" id="IPR022429">
    <property type="entry name" value="Ala-tRNA_lgiase_arc"/>
</dbReference>
<dbReference type="GO" id="GO:0005739">
    <property type="term" value="C:mitochondrion"/>
    <property type="evidence" value="ECO:0007669"/>
    <property type="project" value="TreeGrafter"/>
</dbReference>
<dbReference type="EC" id="6.1.1.7" evidence="2"/>
<evidence type="ECO:0000256" key="3">
    <source>
        <dbReference type="ARBA" id="ARBA00017959"/>
    </source>
</evidence>
<dbReference type="PANTHER" id="PTHR11777">
    <property type="entry name" value="ALANYL-TRNA SYNTHETASE"/>
    <property type="match status" value="1"/>
</dbReference>
<dbReference type="FunFam" id="3.30.980.10:FF:000004">
    <property type="entry name" value="Alanine--tRNA ligase, cytoplasmic"/>
    <property type="match status" value="1"/>
</dbReference>
<dbReference type="InterPro" id="IPR018162">
    <property type="entry name" value="Ala-tRNA-ligase_IIc_anticod-bd"/>
</dbReference>
<dbReference type="Gene3D" id="3.30.54.20">
    <property type="match status" value="1"/>
</dbReference>
<dbReference type="InterPro" id="IPR012947">
    <property type="entry name" value="tRNA_SAD"/>
</dbReference>
<feature type="domain" description="Alanyl-transfer RNA synthetases family profile" evidence="14">
    <location>
        <begin position="95"/>
        <end position="790"/>
    </location>
</feature>
<dbReference type="InParanoid" id="G0R067"/>
<evidence type="ECO:0000256" key="13">
    <source>
        <dbReference type="ARBA" id="ARBA00023146"/>
    </source>
</evidence>
<evidence type="ECO:0000256" key="5">
    <source>
        <dbReference type="ARBA" id="ARBA00022555"/>
    </source>
</evidence>
<dbReference type="OMA" id="GFDMEME"/>
<keyword evidence="6" id="KW-0436">Ligase</keyword>
<accession>G0R067</accession>
<dbReference type="SMART" id="SM00863">
    <property type="entry name" value="tRNA_SAD"/>
    <property type="match status" value="1"/>
</dbReference>
<comment type="similarity">
    <text evidence="1">Belongs to the class-II aminoacyl-tRNA synthetase family. Alax-L subfamily.</text>
</comment>
<organism evidence="15 16">
    <name type="scientific">Ichthyophthirius multifiliis</name>
    <name type="common">White spot disease agent</name>
    <name type="synonym">Ich</name>
    <dbReference type="NCBI Taxonomy" id="5932"/>
    <lineage>
        <taxon>Eukaryota</taxon>
        <taxon>Sar</taxon>
        <taxon>Alveolata</taxon>
        <taxon>Ciliophora</taxon>
        <taxon>Intramacronucleata</taxon>
        <taxon>Oligohymenophorea</taxon>
        <taxon>Hymenostomatida</taxon>
        <taxon>Ophryoglenina</taxon>
        <taxon>Ichthyophthirius</taxon>
    </lineage>
</organism>
<dbReference type="GO" id="GO:0046872">
    <property type="term" value="F:metal ion binding"/>
    <property type="evidence" value="ECO:0007669"/>
    <property type="project" value="UniProtKB-KW"/>
</dbReference>
<dbReference type="InterPro" id="IPR018165">
    <property type="entry name" value="Ala-tRNA-synth_IIc_core"/>
</dbReference>
<evidence type="ECO:0000256" key="4">
    <source>
        <dbReference type="ARBA" id="ARBA00022490"/>
    </source>
</evidence>
<dbReference type="GO" id="GO:0000049">
    <property type="term" value="F:tRNA binding"/>
    <property type="evidence" value="ECO:0007669"/>
    <property type="project" value="UniProtKB-KW"/>
</dbReference>
<dbReference type="InterPro" id="IPR018164">
    <property type="entry name" value="Ala-tRNA-synth_IIc_N"/>
</dbReference>
<dbReference type="PRINTS" id="PR00980">
    <property type="entry name" value="TRNASYNTHALA"/>
</dbReference>
<keyword evidence="4" id="KW-0963">Cytoplasm</keyword>
<dbReference type="SUPFAM" id="SSF55681">
    <property type="entry name" value="Class II aaRS and biotin synthetases"/>
    <property type="match status" value="1"/>
</dbReference>
<dbReference type="RefSeq" id="XP_004030363.1">
    <property type="nucleotide sequence ID" value="XM_004030315.1"/>
</dbReference>
<dbReference type="SUPFAM" id="SSF50447">
    <property type="entry name" value="Translation proteins"/>
    <property type="match status" value="1"/>
</dbReference>
<evidence type="ECO:0000313" key="15">
    <source>
        <dbReference type="EMBL" id="EGR29127.1"/>
    </source>
</evidence>
<evidence type="ECO:0000259" key="14">
    <source>
        <dbReference type="PROSITE" id="PS50860"/>
    </source>
</evidence>
<reference evidence="15 16" key="1">
    <citation type="submission" date="2011-07" db="EMBL/GenBank/DDBJ databases">
        <authorList>
            <person name="Coyne R."/>
            <person name="Brami D."/>
            <person name="Johnson J."/>
            <person name="Hostetler J."/>
            <person name="Hannick L."/>
            <person name="Clark T."/>
            <person name="Cassidy-Hanley D."/>
            <person name="Inman J."/>
        </authorList>
    </citation>
    <scope>NUCLEOTIDE SEQUENCE [LARGE SCALE GENOMIC DNA]</scope>
    <source>
        <strain evidence="15 16">G5</strain>
    </source>
</reference>
<dbReference type="InterPro" id="IPR009000">
    <property type="entry name" value="Transl_B-barrel_sf"/>
</dbReference>
<keyword evidence="10" id="KW-0067">ATP-binding</keyword>
<dbReference type="OrthoDB" id="2423964at2759"/>
<evidence type="ECO:0000256" key="9">
    <source>
        <dbReference type="ARBA" id="ARBA00022833"/>
    </source>
</evidence>
<keyword evidence="9" id="KW-0862">Zinc</keyword>
<dbReference type="InterPro" id="IPR050058">
    <property type="entry name" value="Ala-tRNA_ligase"/>
</dbReference>
<dbReference type="Proteomes" id="UP000008983">
    <property type="component" value="Unassembled WGS sequence"/>
</dbReference>
<keyword evidence="13" id="KW-0030">Aminoacyl-tRNA synthetase</keyword>
<dbReference type="HAMAP" id="MF_00036_A">
    <property type="entry name" value="Ala_tRNA_synth_A"/>
    <property type="match status" value="1"/>
</dbReference>
<dbReference type="Pfam" id="PF01411">
    <property type="entry name" value="tRNA-synt_2c"/>
    <property type="match status" value="1"/>
</dbReference>
<dbReference type="SUPFAM" id="SSF55186">
    <property type="entry name" value="ThrRS/AlaRS common domain"/>
    <property type="match status" value="1"/>
</dbReference>
<evidence type="ECO:0000256" key="6">
    <source>
        <dbReference type="ARBA" id="ARBA00022598"/>
    </source>
</evidence>
<dbReference type="FunFam" id="3.30.54.20:FF:000004">
    <property type="entry name" value="Alanine--tRNA ligase"/>
    <property type="match status" value="1"/>
</dbReference>
<evidence type="ECO:0000256" key="2">
    <source>
        <dbReference type="ARBA" id="ARBA00013168"/>
    </source>
</evidence>
<dbReference type="SUPFAM" id="SSF101353">
    <property type="entry name" value="Putative anticodon-binding domain of alanyl-tRNA synthetase (AlaRS)"/>
    <property type="match status" value="1"/>
</dbReference>
<dbReference type="Gene3D" id="3.30.930.10">
    <property type="entry name" value="Bira Bifunctional Protein, Domain 2"/>
    <property type="match status" value="1"/>
</dbReference>
<dbReference type="FunCoup" id="G0R067">
    <property type="interactions" value="380"/>
</dbReference>
<dbReference type="GO" id="GO:0005524">
    <property type="term" value="F:ATP binding"/>
    <property type="evidence" value="ECO:0007669"/>
    <property type="project" value="UniProtKB-KW"/>
</dbReference>
<evidence type="ECO:0000256" key="7">
    <source>
        <dbReference type="ARBA" id="ARBA00022723"/>
    </source>
</evidence>
<sequence>MDNFDEKVDEIKLVPAKTAKEMKAICRPEFQKNPSKYYPTKVFEKFGYTRNQCPKCGNFYWRVSEKQDTCGDSPCVGKYTFIGKGTGIGEKGKKITYKDAWDIFEKSLTSTRIPCSTVKRYPVTARWRNDVDFVAAGIYCFQPYCVTGELQPPANPLIQPQFCVRFNDLDNIGLTGRHYSGFVMLGIQSFNYPDKFVFFSEECVEFNLQWLIEGMDVPKDEITLIEDVWSGGGNLGSSIEIFVKGLEVGNMVFTMFKYYPDGKLEELDITVIDVGIGLERIPWLINGTPTSYFDVFQEAYKYLQSKLNIDTHTDVWEKIGPYTCHLNADESEDMQKTWEKVANSIGMNVEDTKKAITPVKELYIILDHTRTAFVTIYDGCLPSNVGGGSNIRNIIRRVFAILKKNNWWEKLGGIEGFTEIFEKHKLDLSQLYGDFLPYKSFDAIIRMEYEKWSNTDSAQKQKLERLFQKTNKLNLNDWIVAIESWGMPPDTISEITGLSQPDNLWYEMDLRKQKLTKPPEQILYKTAHLPETVSLFYNESFSASAFDAKVVDIFADIKNANNRNIVILDQSAFYPTSGGQLHDTGVLTIEKEHYNVLNVEKVGKCVLHILDRPLPNPENSHYIGKIVQGQIDEKRRKILRNHHTATHIIFAACRRVLGPHVWQNGAKKTLENAHLDITHFSSLTKAEEIAIESEANTIVLEGLSIKKSFMDKADAEKEYGFRLYQGGIVPGNSLRVVNIKDTDVEACCGTHCDNTSEVGFIKLLKTHRISDGILRLYYVAGEKSIERLGKETQILSDLQKLWGITQNEIVSTAQCIFTDFKSYKKEAEHQKQKILNFQIKLLSQNQQYKNVFVKTPEKEASIYFSYMGQYAQQMKDLGKGIIFIAESFVFGQFGNNNSFDQAKFLALLQEEEKNAGLNYKKLQNQVSFKEGKKAVKVDNIIQFSFTGVIRYDKIKNYLIQNGLLEALDL</sequence>
<dbReference type="PROSITE" id="PS50860">
    <property type="entry name" value="AA_TRNA_LIGASE_II_ALA"/>
    <property type="match status" value="1"/>
</dbReference>
<dbReference type="InterPro" id="IPR018163">
    <property type="entry name" value="Thr/Ala-tRNA-synth_IIc_edit"/>
</dbReference>
<name>G0R067_ICHMU</name>
<keyword evidence="7" id="KW-0479">Metal-binding</keyword>
<evidence type="ECO:0000256" key="1">
    <source>
        <dbReference type="ARBA" id="ARBA00008429"/>
    </source>
</evidence>
<dbReference type="GO" id="GO:0006419">
    <property type="term" value="P:alanyl-tRNA aminoacylation"/>
    <property type="evidence" value="ECO:0007669"/>
    <property type="project" value="InterPro"/>
</dbReference>
<dbReference type="InterPro" id="IPR002318">
    <property type="entry name" value="Ala-tRNA-lgiase_IIc"/>
</dbReference>
<evidence type="ECO:0000313" key="16">
    <source>
        <dbReference type="Proteomes" id="UP000008983"/>
    </source>
</evidence>
<dbReference type="Gene3D" id="3.30.980.10">
    <property type="entry name" value="Threonyl-trna Synthetase, Chain A, domain 2"/>
    <property type="match status" value="1"/>
</dbReference>
<dbReference type="AlphaFoldDB" id="G0R067"/>
<gene>
    <name evidence="15" type="ORF">IMG5_162300</name>
</gene>
<dbReference type="InterPro" id="IPR045864">
    <property type="entry name" value="aa-tRNA-synth_II/BPL/LPL"/>
</dbReference>
<evidence type="ECO:0000256" key="11">
    <source>
        <dbReference type="ARBA" id="ARBA00022884"/>
    </source>
</evidence>
<dbReference type="GO" id="GO:0004813">
    <property type="term" value="F:alanine-tRNA ligase activity"/>
    <property type="evidence" value="ECO:0007669"/>
    <property type="project" value="UniProtKB-EC"/>
</dbReference>
<dbReference type="PANTHER" id="PTHR11777:SF9">
    <property type="entry name" value="ALANINE--TRNA LIGASE, CYTOPLASMIC"/>
    <property type="match status" value="1"/>
</dbReference>
<evidence type="ECO:0000256" key="10">
    <source>
        <dbReference type="ARBA" id="ARBA00022840"/>
    </source>
</evidence>
<keyword evidence="8" id="KW-0547">Nucleotide-binding</keyword>
<evidence type="ECO:0000256" key="12">
    <source>
        <dbReference type="ARBA" id="ARBA00022917"/>
    </source>
</evidence>
<protein>
    <recommendedName>
        <fullName evidence="3">Alanine--tRNA ligase</fullName>
        <ecNumber evidence="2">6.1.1.7</ecNumber>
    </recommendedName>
</protein>
<dbReference type="STRING" id="857967.G0R067"/>
<keyword evidence="16" id="KW-1185">Reference proteome</keyword>
<dbReference type="Pfam" id="PF07973">
    <property type="entry name" value="tRNA_SAD"/>
    <property type="match status" value="1"/>
</dbReference>
<keyword evidence="11" id="KW-0694">RNA-binding</keyword>
<evidence type="ECO:0000256" key="8">
    <source>
        <dbReference type="ARBA" id="ARBA00022741"/>
    </source>
</evidence>
<keyword evidence="5" id="KW-0820">tRNA-binding</keyword>
<dbReference type="GeneID" id="14905221"/>
<keyword evidence="12" id="KW-0648">Protein biosynthesis</keyword>
<proteinExistence type="inferred from homology"/>
<dbReference type="EMBL" id="GL984181">
    <property type="protein sequence ID" value="EGR29127.1"/>
    <property type="molecule type" value="Genomic_DNA"/>
</dbReference>
<dbReference type="Gene3D" id="2.40.30.130">
    <property type="match status" value="1"/>
</dbReference>
<dbReference type="eggNOG" id="KOG0188">
    <property type="taxonomic scope" value="Eukaryota"/>
</dbReference>
<dbReference type="GO" id="GO:0002161">
    <property type="term" value="F:aminoacyl-tRNA deacylase activity"/>
    <property type="evidence" value="ECO:0007669"/>
    <property type="project" value="TreeGrafter"/>
</dbReference>